<evidence type="ECO:0000313" key="1">
    <source>
        <dbReference type="EMBL" id="SFH84321.1"/>
    </source>
</evidence>
<evidence type="ECO:0000313" key="2">
    <source>
        <dbReference type="Proteomes" id="UP000199518"/>
    </source>
</evidence>
<proteinExistence type="predicted"/>
<gene>
    <name evidence="1" type="ORF">SAMN05421753_103177</name>
</gene>
<evidence type="ECO:0008006" key="3">
    <source>
        <dbReference type="Google" id="ProtNLM"/>
    </source>
</evidence>
<dbReference type="Proteomes" id="UP000199518">
    <property type="component" value="Unassembled WGS sequence"/>
</dbReference>
<organism evidence="1 2">
    <name type="scientific">Planctomicrobium piriforme</name>
    <dbReference type="NCBI Taxonomy" id="1576369"/>
    <lineage>
        <taxon>Bacteria</taxon>
        <taxon>Pseudomonadati</taxon>
        <taxon>Planctomycetota</taxon>
        <taxon>Planctomycetia</taxon>
        <taxon>Planctomycetales</taxon>
        <taxon>Planctomycetaceae</taxon>
        <taxon>Planctomicrobium</taxon>
    </lineage>
</organism>
<dbReference type="EMBL" id="FOQD01000003">
    <property type="protein sequence ID" value="SFH84321.1"/>
    <property type="molecule type" value="Genomic_DNA"/>
</dbReference>
<reference evidence="2" key="1">
    <citation type="submission" date="2016-10" db="EMBL/GenBank/DDBJ databases">
        <authorList>
            <person name="Varghese N."/>
            <person name="Submissions S."/>
        </authorList>
    </citation>
    <scope>NUCLEOTIDE SEQUENCE [LARGE SCALE GENOMIC DNA]</scope>
    <source>
        <strain evidence="2">DSM 26348</strain>
    </source>
</reference>
<dbReference type="RefSeq" id="WP_092048198.1">
    <property type="nucleotide sequence ID" value="NZ_FOQD01000003.1"/>
</dbReference>
<dbReference type="AlphaFoldDB" id="A0A1I3DCX0"/>
<accession>A0A1I3DCX0</accession>
<keyword evidence="2" id="KW-1185">Reference proteome</keyword>
<dbReference type="OrthoDB" id="211613at2"/>
<protein>
    <recommendedName>
        <fullName evidence="3">RnfC Barrel sandwich hybrid domain-containing protein</fullName>
    </recommendedName>
</protein>
<sequence length="375" mass="39192">MSYTPGLQVKASTRYRIQRALPISGKVLVSHGQTVTAEQVVARTEQPGDVIPLNLANALSIGAGDVAAAMLKQVGETVHKGDELARSKGIFGFFRQSYPAPADGTVESVSQVTGQVILRGPPSPVQVNAFVAGEIVEVLPNEGVTVETTAAFIQGIFGVGGERHGTLKVVTVRPEDDLTPDAIRPEHRGAVVVGGRRILGETVAKARELGVNALIAGGIDDQDLKAILGYDLGVAITGSEHIGLTIIITEGFGEIAMAARTFALLRSLDGLTASVNGATQIRAGVLRPEIVVPLPNVANAASQPAAERVAAGILEIGSHVRLIRDPYFGELGKVTALPVEPMVLASGSKARVLEVQCQSGQRVMVPRANVEIVVE</sequence>
<dbReference type="STRING" id="1576369.SAMN05421753_103177"/>
<name>A0A1I3DCX0_9PLAN</name>